<dbReference type="EMBL" id="BPLQ01003811">
    <property type="protein sequence ID" value="GIY03481.1"/>
    <property type="molecule type" value="Genomic_DNA"/>
</dbReference>
<dbReference type="Pfam" id="PF15715">
    <property type="entry name" value="PAF"/>
    <property type="match status" value="1"/>
</dbReference>
<evidence type="ECO:0000256" key="1">
    <source>
        <dbReference type="ARBA" id="ARBA00004123"/>
    </source>
</evidence>
<dbReference type="PANTHER" id="PTHR15679:SF8">
    <property type="entry name" value="PCNA-ASSOCIATED FACTOR"/>
    <property type="match status" value="1"/>
</dbReference>
<evidence type="ECO:0000313" key="13">
    <source>
        <dbReference type="Proteomes" id="UP001054837"/>
    </source>
</evidence>
<evidence type="ECO:0000256" key="6">
    <source>
        <dbReference type="ARBA" id="ARBA00023204"/>
    </source>
</evidence>
<protein>
    <recommendedName>
        <fullName evidence="3">PCNA-associated factor</fullName>
    </recommendedName>
    <alternativeName>
        <fullName evidence="8">PCNA-associated factor of 15 kDa</fullName>
    </alternativeName>
    <alternativeName>
        <fullName evidence="9">PCNA-clamp-associated factor</fullName>
    </alternativeName>
</protein>
<dbReference type="InterPro" id="IPR031444">
    <property type="entry name" value="PCNA-AF_dom"/>
</dbReference>
<keyword evidence="5" id="KW-0227">DNA damage</keyword>
<evidence type="ECO:0000256" key="2">
    <source>
        <dbReference type="ARBA" id="ARBA00004556"/>
    </source>
</evidence>
<keyword evidence="4" id="KW-0963">Cytoplasm</keyword>
<dbReference type="GO" id="GO:0019985">
    <property type="term" value="P:translesion synthesis"/>
    <property type="evidence" value="ECO:0007669"/>
    <property type="project" value="TreeGrafter"/>
</dbReference>
<evidence type="ECO:0000256" key="5">
    <source>
        <dbReference type="ARBA" id="ARBA00022763"/>
    </source>
</evidence>
<feature type="compositionally biased region" description="Polar residues" evidence="10">
    <location>
        <begin position="90"/>
        <end position="106"/>
    </location>
</feature>
<gene>
    <name evidence="12" type="ORF">CDAR_622631</name>
</gene>
<dbReference type="InterPro" id="IPR040444">
    <property type="entry name" value="PCNA-AF"/>
</dbReference>
<organism evidence="12 13">
    <name type="scientific">Caerostris darwini</name>
    <dbReference type="NCBI Taxonomy" id="1538125"/>
    <lineage>
        <taxon>Eukaryota</taxon>
        <taxon>Metazoa</taxon>
        <taxon>Ecdysozoa</taxon>
        <taxon>Arthropoda</taxon>
        <taxon>Chelicerata</taxon>
        <taxon>Arachnida</taxon>
        <taxon>Araneae</taxon>
        <taxon>Araneomorphae</taxon>
        <taxon>Entelegynae</taxon>
        <taxon>Araneoidea</taxon>
        <taxon>Araneidae</taxon>
        <taxon>Caerostris</taxon>
    </lineage>
</organism>
<dbReference type="GO" id="GO:0005634">
    <property type="term" value="C:nucleus"/>
    <property type="evidence" value="ECO:0007669"/>
    <property type="project" value="UniProtKB-SubCell"/>
</dbReference>
<dbReference type="GO" id="GO:0048471">
    <property type="term" value="C:perinuclear region of cytoplasm"/>
    <property type="evidence" value="ECO:0007669"/>
    <property type="project" value="UniProtKB-SubCell"/>
</dbReference>
<feature type="region of interest" description="Disordered" evidence="10">
    <location>
        <begin position="1"/>
        <end position="133"/>
    </location>
</feature>
<evidence type="ECO:0000256" key="9">
    <source>
        <dbReference type="ARBA" id="ARBA00031186"/>
    </source>
</evidence>
<dbReference type="GO" id="GO:0051726">
    <property type="term" value="P:regulation of cell cycle"/>
    <property type="evidence" value="ECO:0007669"/>
    <property type="project" value="InterPro"/>
</dbReference>
<reference evidence="12 13" key="1">
    <citation type="submission" date="2021-06" db="EMBL/GenBank/DDBJ databases">
        <title>Caerostris darwini draft genome.</title>
        <authorList>
            <person name="Kono N."/>
            <person name="Arakawa K."/>
        </authorList>
    </citation>
    <scope>NUCLEOTIDE SEQUENCE [LARGE SCALE GENOMIC DNA]</scope>
</reference>
<evidence type="ECO:0000256" key="8">
    <source>
        <dbReference type="ARBA" id="ARBA00030014"/>
    </source>
</evidence>
<dbReference type="PANTHER" id="PTHR15679">
    <property type="entry name" value="PCNA-ASSOCIATED FACTOR"/>
    <property type="match status" value="1"/>
</dbReference>
<keyword evidence="13" id="KW-1185">Reference proteome</keyword>
<name>A0AAV4Q2Y9_9ARAC</name>
<keyword evidence="7" id="KW-0539">Nucleus</keyword>
<dbReference type="GO" id="GO:0006281">
    <property type="term" value="P:DNA repair"/>
    <property type="evidence" value="ECO:0007669"/>
    <property type="project" value="UniProtKB-KW"/>
</dbReference>
<sequence>MARTKADAAKKAGGKAPRKIHVLRNETGSAKGGKGKSDRYSGGNPYCPRPTPEWQKPITGFFSKKPNNGNTSEEQKVENSLTSSDEKMESNTSFEESNQNGSSENGVQDEGNSNGSANNSDEESSEDDNQPTCNLLKFAKRYIKLLKKDKRDAAILYIL</sequence>
<evidence type="ECO:0000256" key="7">
    <source>
        <dbReference type="ARBA" id="ARBA00023242"/>
    </source>
</evidence>
<feature type="compositionally biased region" description="Basic residues" evidence="10">
    <location>
        <begin position="12"/>
        <end position="22"/>
    </location>
</feature>
<evidence type="ECO:0000256" key="3">
    <source>
        <dbReference type="ARBA" id="ARBA00013777"/>
    </source>
</evidence>
<comment type="subcellular location">
    <subcellularLocation>
        <location evidence="2">Cytoplasm</location>
        <location evidence="2">Perinuclear region</location>
    </subcellularLocation>
    <subcellularLocation>
        <location evidence="1">Nucleus</location>
    </subcellularLocation>
</comment>
<comment type="caution">
    <text evidence="12">The sequence shown here is derived from an EMBL/GenBank/DDBJ whole genome shotgun (WGS) entry which is preliminary data.</text>
</comment>
<proteinExistence type="predicted"/>
<feature type="compositionally biased region" description="Acidic residues" evidence="10">
    <location>
        <begin position="120"/>
        <end position="129"/>
    </location>
</feature>
<accession>A0AAV4Q2Y9</accession>
<dbReference type="AlphaFoldDB" id="A0AAV4Q2Y9"/>
<evidence type="ECO:0000256" key="4">
    <source>
        <dbReference type="ARBA" id="ARBA00022490"/>
    </source>
</evidence>
<feature type="compositionally biased region" description="Low complexity" evidence="10">
    <location>
        <begin position="109"/>
        <end position="119"/>
    </location>
</feature>
<feature type="domain" description="PCNA-associated factor histone-like" evidence="11">
    <location>
        <begin position="1"/>
        <end position="124"/>
    </location>
</feature>
<dbReference type="Proteomes" id="UP001054837">
    <property type="component" value="Unassembled WGS sequence"/>
</dbReference>
<dbReference type="GO" id="GO:0003682">
    <property type="term" value="F:chromatin binding"/>
    <property type="evidence" value="ECO:0007669"/>
    <property type="project" value="TreeGrafter"/>
</dbReference>
<evidence type="ECO:0000313" key="12">
    <source>
        <dbReference type="EMBL" id="GIY03481.1"/>
    </source>
</evidence>
<evidence type="ECO:0000256" key="10">
    <source>
        <dbReference type="SAM" id="MobiDB-lite"/>
    </source>
</evidence>
<feature type="compositionally biased region" description="Polar residues" evidence="10">
    <location>
        <begin position="65"/>
        <end position="83"/>
    </location>
</feature>
<evidence type="ECO:0000259" key="11">
    <source>
        <dbReference type="Pfam" id="PF15715"/>
    </source>
</evidence>
<feature type="compositionally biased region" description="Basic and acidic residues" evidence="10">
    <location>
        <begin position="1"/>
        <end position="10"/>
    </location>
</feature>
<keyword evidence="6" id="KW-0234">DNA repair</keyword>